<evidence type="ECO:0000259" key="12">
    <source>
        <dbReference type="PROSITE" id="PS50893"/>
    </source>
</evidence>
<dbReference type="FunFam" id="3.40.50.300:FF:000287">
    <property type="entry name" value="Multidrug ABC transporter ATP-binding protein"/>
    <property type="match status" value="1"/>
</dbReference>
<keyword evidence="3" id="KW-0813">Transport</keyword>
<dbReference type="Proteomes" id="UP000223472">
    <property type="component" value="Unassembled WGS sequence"/>
</dbReference>
<dbReference type="PANTHER" id="PTHR43394:SF1">
    <property type="entry name" value="ATP-BINDING CASSETTE SUB-FAMILY B MEMBER 10, MITOCHONDRIAL"/>
    <property type="match status" value="1"/>
</dbReference>
<name>A0A2B6RYE4_9BACI</name>
<dbReference type="AlphaFoldDB" id="A0A2B6RYE4"/>
<feature type="transmembrane region" description="Helical" evidence="11">
    <location>
        <begin position="296"/>
        <end position="326"/>
    </location>
</feature>
<evidence type="ECO:0000256" key="7">
    <source>
        <dbReference type="ARBA" id="ARBA00022840"/>
    </source>
</evidence>
<dbReference type="InterPro" id="IPR027417">
    <property type="entry name" value="P-loop_NTPase"/>
</dbReference>
<organism evidence="14 15">
    <name type="scientific">Bacillus wiedmannii</name>
    <dbReference type="NCBI Taxonomy" id="1890302"/>
    <lineage>
        <taxon>Bacteria</taxon>
        <taxon>Bacillati</taxon>
        <taxon>Bacillota</taxon>
        <taxon>Bacilli</taxon>
        <taxon>Bacillales</taxon>
        <taxon>Bacillaceae</taxon>
        <taxon>Bacillus</taxon>
        <taxon>Bacillus cereus group</taxon>
    </lineage>
</organism>
<keyword evidence="8 11" id="KW-1133">Transmembrane helix</keyword>
<feature type="region of interest" description="Disordered" evidence="10">
    <location>
        <begin position="1"/>
        <end position="31"/>
    </location>
</feature>
<dbReference type="InterPro" id="IPR003593">
    <property type="entry name" value="AAA+_ATPase"/>
</dbReference>
<feature type="transmembrane region" description="Helical" evidence="11">
    <location>
        <begin position="102"/>
        <end position="127"/>
    </location>
</feature>
<comment type="caution">
    <text evidence="14">The sequence shown here is derived from an EMBL/GenBank/DDBJ whole genome shotgun (WGS) entry which is preliminary data.</text>
</comment>
<dbReference type="SUPFAM" id="SSF90123">
    <property type="entry name" value="ABC transporter transmembrane region"/>
    <property type="match status" value="1"/>
</dbReference>
<dbReference type="GO" id="GO:0015421">
    <property type="term" value="F:ABC-type oligopeptide transporter activity"/>
    <property type="evidence" value="ECO:0007669"/>
    <property type="project" value="TreeGrafter"/>
</dbReference>
<reference evidence="14 15" key="1">
    <citation type="submission" date="2017-09" db="EMBL/GenBank/DDBJ databases">
        <title>Large-scale bioinformatics analysis of Bacillus genomes uncovers conserved roles of natural products in bacterial physiology.</title>
        <authorList>
            <consortium name="Agbiome Team Llc"/>
            <person name="Bleich R.M."/>
            <person name="Grubbs K.J."/>
            <person name="Santa Maria K.C."/>
            <person name="Allen S.E."/>
            <person name="Farag S."/>
            <person name="Shank E.A."/>
            <person name="Bowers A."/>
        </authorList>
    </citation>
    <scope>NUCLEOTIDE SEQUENCE [LARGE SCALE GENOMIC DNA]</scope>
    <source>
        <strain evidence="14 15">AFS065610</strain>
    </source>
</reference>
<keyword evidence="4" id="KW-1003">Cell membrane</keyword>
<evidence type="ECO:0000256" key="11">
    <source>
        <dbReference type="SAM" id="Phobius"/>
    </source>
</evidence>
<dbReference type="CDD" id="cd03254">
    <property type="entry name" value="ABCC_Glucan_exporter_like"/>
    <property type="match status" value="1"/>
</dbReference>
<feature type="transmembrane region" description="Helical" evidence="11">
    <location>
        <begin position="54"/>
        <end position="74"/>
    </location>
</feature>
<dbReference type="Pfam" id="PF00005">
    <property type="entry name" value="ABC_tran"/>
    <property type="match status" value="1"/>
</dbReference>
<evidence type="ECO:0000313" key="14">
    <source>
        <dbReference type="EMBL" id="PGD38360.1"/>
    </source>
</evidence>
<feature type="domain" description="ABC transporter" evidence="12">
    <location>
        <begin position="379"/>
        <end position="612"/>
    </location>
</feature>
<comment type="subcellular location">
    <subcellularLocation>
        <location evidence="1">Cell membrane</location>
        <topology evidence="1">Multi-pass membrane protein</topology>
    </subcellularLocation>
</comment>
<dbReference type="GO" id="GO:0016887">
    <property type="term" value="F:ATP hydrolysis activity"/>
    <property type="evidence" value="ECO:0007669"/>
    <property type="project" value="InterPro"/>
</dbReference>
<dbReference type="InterPro" id="IPR017871">
    <property type="entry name" value="ABC_transporter-like_CS"/>
</dbReference>
<keyword evidence="6" id="KW-0547">Nucleotide-binding</keyword>
<proteinExistence type="inferred from homology"/>
<evidence type="ECO:0000259" key="13">
    <source>
        <dbReference type="PROSITE" id="PS50929"/>
    </source>
</evidence>
<dbReference type="Gene3D" id="1.20.1560.10">
    <property type="entry name" value="ABC transporter type 1, transmembrane domain"/>
    <property type="match status" value="1"/>
</dbReference>
<evidence type="ECO:0000313" key="15">
    <source>
        <dbReference type="Proteomes" id="UP000223472"/>
    </source>
</evidence>
<protein>
    <submittedName>
        <fullName evidence="14">ABC transporter</fullName>
    </submittedName>
</protein>
<evidence type="ECO:0000256" key="3">
    <source>
        <dbReference type="ARBA" id="ARBA00022448"/>
    </source>
</evidence>
<dbReference type="EMBL" id="NVIY01000010">
    <property type="protein sequence ID" value="PGD38360.1"/>
    <property type="molecule type" value="Genomic_DNA"/>
</dbReference>
<evidence type="ECO:0000256" key="4">
    <source>
        <dbReference type="ARBA" id="ARBA00022475"/>
    </source>
</evidence>
<feature type="transmembrane region" description="Helical" evidence="11">
    <location>
        <begin position="203"/>
        <end position="221"/>
    </location>
</feature>
<feature type="transmembrane region" description="Helical" evidence="11">
    <location>
        <begin position="178"/>
        <end position="197"/>
    </location>
</feature>
<dbReference type="Pfam" id="PF00664">
    <property type="entry name" value="ABC_membrane"/>
    <property type="match status" value="1"/>
</dbReference>
<dbReference type="InterPro" id="IPR036640">
    <property type="entry name" value="ABC1_TM_sf"/>
</dbReference>
<keyword evidence="9 11" id="KW-0472">Membrane</keyword>
<dbReference type="RefSeq" id="WP_098707457.1">
    <property type="nucleotide sequence ID" value="NZ_NVIY01000010.1"/>
</dbReference>
<dbReference type="GO" id="GO:0005524">
    <property type="term" value="F:ATP binding"/>
    <property type="evidence" value="ECO:0007669"/>
    <property type="project" value="UniProtKB-KW"/>
</dbReference>
<dbReference type="CDD" id="cd18547">
    <property type="entry name" value="ABC_6TM_Tm288_like"/>
    <property type="match status" value="1"/>
</dbReference>
<dbReference type="SUPFAM" id="SSF52540">
    <property type="entry name" value="P-loop containing nucleoside triphosphate hydrolases"/>
    <property type="match status" value="1"/>
</dbReference>
<dbReference type="SMART" id="SM00382">
    <property type="entry name" value="AAA"/>
    <property type="match status" value="1"/>
</dbReference>
<dbReference type="InterPro" id="IPR039421">
    <property type="entry name" value="Type_1_exporter"/>
</dbReference>
<evidence type="ECO:0000256" key="5">
    <source>
        <dbReference type="ARBA" id="ARBA00022692"/>
    </source>
</evidence>
<gene>
    <name evidence="14" type="ORF">COM27_05635</name>
</gene>
<dbReference type="PROSITE" id="PS50893">
    <property type="entry name" value="ABC_TRANSPORTER_2"/>
    <property type="match status" value="1"/>
</dbReference>
<dbReference type="FunFam" id="1.20.1560.10:FF:000011">
    <property type="entry name" value="Multidrug ABC transporter ATP-binding protein"/>
    <property type="match status" value="1"/>
</dbReference>
<feature type="domain" description="ABC transmembrane type-1" evidence="13">
    <location>
        <begin position="59"/>
        <end position="345"/>
    </location>
</feature>
<dbReference type="PROSITE" id="PS00211">
    <property type="entry name" value="ABC_TRANSPORTER_1"/>
    <property type="match status" value="1"/>
</dbReference>
<dbReference type="InterPro" id="IPR011527">
    <property type="entry name" value="ABC1_TM_dom"/>
</dbReference>
<keyword evidence="7" id="KW-0067">ATP-binding</keyword>
<sequence length="618" mass="68532">MAKNDYTIGDHEKNSKNGRQMGGGLSPMGGRAQGQKVNNFKKTIQQLISYCKSYVPIVIFALILAFVGSAFNVYGPDKLSEMTDVIQEGIMGEIDLDAIKSIGIILVVLYGLGLVFNYIQGFIMATVTQKITKKMRTELSQKMNRIPLSYFDKTSYGNILSRVTNDVDTIGQTLNNSLGQLVTAIATFVGALIMMFYTNWIMAITGIVATLIGFILMTLIMKRSQKYFVQQQAELGKINGHIEEMYAGHHIVKAYNGEKEAKEVFHTINDRLFDNAWKSQFMSGIMMPIMQFIGNFGYVAVCIVGALLVTNGVITIGTIVAFMVYIRLFTQPLSQLAQAATNLQSTAAASERVFEFLAEEELSDESEKTMRLDNVKGDVEFNHVKFGYDKDRLIIKDFSAKVNAGQKVAIVGPTGAGKTTLVNLLMRFYELNSGEITIDGVPINQLTREHVHDLFCMVLQDTWLFEGTIRENIVYSKENVSDEEIIATCKAVGLHNTIKNLSKGYDTLLNDKANLSAGQKQLITIARAMIENAPLLILDEATSSVDTRTELLIQKAMDRLTVGKTSFVIAHRLSTIKNADLILVMKEGDILETGNHEELLAKGGFYADLYNSQFESVS</sequence>
<dbReference type="InterPro" id="IPR003439">
    <property type="entry name" value="ABC_transporter-like_ATP-bd"/>
</dbReference>
<comment type="similarity">
    <text evidence="2">Belongs to the ABC transporter superfamily.</text>
</comment>
<accession>A0A2B6RYE4</accession>
<evidence type="ECO:0000256" key="1">
    <source>
        <dbReference type="ARBA" id="ARBA00004651"/>
    </source>
</evidence>
<dbReference type="Gene3D" id="3.40.50.300">
    <property type="entry name" value="P-loop containing nucleotide triphosphate hydrolases"/>
    <property type="match status" value="1"/>
</dbReference>
<evidence type="ECO:0000256" key="2">
    <source>
        <dbReference type="ARBA" id="ARBA00005417"/>
    </source>
</evidence>
<evidence type="ECO:0000256" key="10">
    <source>
        <dbReference type="SAM" id="MobiDB-lite"/>
    </source>
</evidence>
<evidence type="ECO:0000256" key="9">
    <source>
        <dbReference type="ARBA" id="ARBA00023136"/>
    </source>
</evidence>
<dbReference type="PROSITE" id="PS50929">
    <property type="entry name" value="ABC_TM1F"/>
    <property type="match status" value="1"/>
</dbReference>
<evidence type="ECO:0000256" key="6">
    <source>
        <dbReference type="ARBA" id="ARBA00022741"/>
    </source>
</evidence>
<keyword evidence="5 11" id="KW-0812">Transmembrane</keyword>
<dbReference type="GO" id="GO:0005886">
    <property type="term" value="C:plasma membrane"/>
    <property type="evidence" value="ECO:0007669"/>
    <property type="project" value="UniProtKB-SubCell"/>
</dbReference>
<dbReference type="PANTHER" id="PTHR43394">
    <property type="entry name" value="ATP-DEPENDENT PERMEASE MDL1, MITOCHONDRIAL"/>
    <property type="match status" value="1"/>
</dbReference>
<evidence type="ECO:0000256" key="8">
    <source>
        <dbReference type="ARBA" id="ARBA00022989"/>
    </source>
</evidence>